<protein>
    <submittedName>
        <fullName evidence="2">LolA-related protein</fullName>
    </submittedName>
</protein>
<evidence type="ECO:0000256" key="1">
    <source>
        <dbReference type="SAM" id="SignalP"/>
    </source>
</evidence>
<dbReference type="Pfam" id="PF19574">
    <property type="entry name" value="LolA_3"/>
    <property type="match status" value="1"/>
</dbReference>
<comment type="caution">
    <text evidence="2">The sequence shown here is derived from an EMBL/GenBank/DDBJ whole genome shotgun (WGS) entry which is preliminary data.</text>
</comment>
<accession>A0ABW0SVS0</accession>
<proteinExistence type="predicted"/>
<evidence type="ECO:0000313" key="2">
    <source>
        <dbReference type="EMBL" id="MFC5580708.1"/>
    </source>
</evidence>
<organism evidence="2 3">
    <name type="scientific">Rhodanobacter terrae</name>
    <dbReference type="NCBI Taxonomy" id="418647"/>
    <lineage>
        <taxon>Bacteria</taxon>
        <taxon>Pseudomonadati</taxon>
        <taxon>Pseudomonadota</taxon>
        <taxon>Gammaproteobacteria</taxon>
        <taxon>Lysobacterales</taxon>
        <taxon>Rhodanobacteraceae</taxon>
        <taxon>Rhodanobacter</taxon>
    </lineage>
</organism>
<sequence>MISGKTRLPLLLSLLLPWWASASASEPGTTPPATASSASALIAALGQPAPAHTAFAEARFLQVLARPLVVSGELSWLGGDQLQRRVDHPRQETATIAHGEVTQQRDGKSPRHFSLTRAPQLQVLLDSFVALLSGDAGRLRQAFEIRQTGDAAGAWTLTLVPRDAKVAKTVASITIDGYARESRCMHMQEADGDLAIDLLGALAAKMPAQPTREALQALCQGTP</sequence>
<dbReference type="RefSeq" id="WP_377325426.1">
    <property type="nucleotide sequence ID" value="NZ_JBHSNG010000004.1"/>
</dbReference>
<reference evidence="3" key="1">
    <citation type="journal article" date="2019" name="Int. J. Syst. Evol. Microbiol.">
        <title>The Global Catalogue of Microorganisms (GCM) 10K type strain sequencing project: providing services to taxonomists for standard genome sequencing and annotation.</title>
        <authorList>
            <consortium name="The Broad Institute Genomics Platform"/>
            <consortium name="The Broad Institute Genome Sequencing Center for Infectious Disease"/>
            <person name="Wu L."/>
            <person name="Ma J."/>
        </authorList>
    </citation>
    <scope>NUCLEOTIDE SEQUENCE [LARGE SCALE GENOMIC DNA]</scope>
    <source>
        <strain evidence="3">CGMCC 1.13587</strain>
    </source>
</reference>
<keyword evidence="3" id="KW-1185">Reference proteome</keyword>
<dbReference type="Gene3D" id="2.50.20.10">
    <property type="entry name" value="Lipoprotein localisation LolA/LolB/LppX"/>
    <property type="match status" value="1"/>
</dbReference>
<name>A0ABW0SVS0_9GAMM</name>
<gene>
    <name evidence="2" type="ORF">ACFPPB_06240</name>
</gene>
<keyword evidence="1" id="KW-0732">Signal</keyword>
<dbReference type="InterPro" id="IPR004564">
    <property type="entry name" value="OM_lipoprot_carrier_LolA-like"/>
</dbReference>
<feature type="signal peptide" evidence="1">
    <location>
        <begin position="1"/>
        <end position="24"/>
    </location>
</feature>
<feature type="chain" id="PRO_5047382455" evidence="1">
    <location>
        <begin position="25"/>
        <end position="223"/>
    </location>
</feature>
<dbReference type="EMBL" id="JBHSNG010000004">
    <property type="protein sequence ID" value="MFC5580708.1"/>
    <property type="molecule type" value="Genomic_DNA"/>
</dbReference>
<evidence type="ECO:0000313" key="3">
    <source>
        <dbReference type="Proteomes" id="UP001596111"/>
    </source>
</evidence>
<dbReference type="Proteomes" id="UP001596111">
    <property type="component" value="Unassembled WGS sequence"/>
</dbReference>